<sequence length="91" mass="10379">MAHGSAKPTGRPRILNDQDERSVVRWVSNTLVFLKFVTCKTNSMDYQDTLQKGIVPFFNCGNRKKTHVFQQDNAAKLSGSNYIKSKDEQNK</sequence>
<reference evidence="2" key="1">
    <citation type="submission" date="2010-08" db="EMBL/GenBank/DDBJ databases">
        <authorList>
            <consortium name="Caenorhabditis japonica Sequencing Consortium"/>
            <person name="Wilson R.K."/>
        </authorList>
    </citation>
    <scope>NUCLEOTIDE SEQUENCE [LARGE SCALE GENOMIC DNA]</scope>
    <source>
        <strain evidence="2">DF5081</strain>
    </source>
</reference>
<proteinExistence type="predicted"/>
<name>A0A8R1IG38_CAEJA</name>
<reference evidence="1" key="2">
    <citation type="submission" date="2022-06" db="UniProtKB">
        <authorList>
            <consortium name="EnsemblMetazoa"/>
        </authorList>
    </citation>
    <scope>IDENTIFICATION</scope>
    <source>
        <strain evidence="1">DF5081</strain>
    </source>
</reference>
<dbReference type="EnsemblMetazoa" id="CJA29299.1">
    <property type="protein sequence ID" value="CJA29299.1"/>
    <property type="gene ID" value="WBGene00184873"/>
</dbReference>
<dbReference type="Proteomes" id="UP000005237">
    <property type="component" value="Unassembled WGS sequence"/>
</dbReference>
<evidence type="ECO:0000313" key="2">
    <source>
        <dbReference type="Proteomes" id="UP000005237"/>
    </source>
</evidence>
<protein>
    <submittedName>
        <fullName evidence="1">Uncharacterized protein</fullName>
    </submittedName>
</protein>
<accession>A0A8R1IG38</accession>
<dbReference type="AlphaFoldDB" id="A0A8R1IG38"/>
<evidence type="ECO:0000313" key="1">
    <source>
        <dbReference type="EnsemblMetazoa" id="CJA29299.1"/>
    </source>
</evidence>
<keyword evidence="2" id="KW-1185">Reference proteome</keyword>
<organism evidence="1 2">
    <name type="scientific">Caenorhabditis japonica</name>
    <dbReference type="NCBI Taxonomy" id="281687"/>
    <lineage>
        <taxon>Eukaryota</taxon>
        <taxon>Metazoa</taxon>
        <taxon>Ecdysozoa</taxon>
        <taxon>Nematoda</taxon>
        <taxon>Chromadorea</taxon>
        <taxon>Rhabditida</taxon>
        <taxon>Rhabditina</taxon>
        <taxon>Rhabditomorpha</taxon>
        <taxon>Rhabditoidea</taxon>
        <taxon>Rhabditidae</taxon>
        <taxon>Peloderinae</taxon>
        <taxon>Caenorhabditis</taxon>
    </lineage>
</organism>